<dbReference type="Proteomes" id="UP001237843">
    <property type="component" value="Unassembled WGS sequence"/>
</dbReference>
<dbReference type="Gene3D" id="1.10.260.40">
    <property type="entry name" value="lambda repressor-like DNA-binding domains"/>
    <property type="match status" value="1"/>
</dbReference>
<dbReference type="InterPro" id="IPR001387">
    <property type="entry name" value="Cro/C1-type_HTH"/>
</dbReference>
<sequence length="97" mass="11584">MIELYTPYEIIEQAVEVIETERKIQQLQQKELALKADIPFPTYKQFIYQKKISFENLIKLFIALRMFDNLKGLLKAKDHKTLDEIKMADKLPKRIDK</sequence>
<evidence type="ECO:0000256" key="1">
    <source>
        <dbReference type="SAM" id="Coils"/>
    </source>
</evidence>
<evidence type="ECO:0000313" key="4">
    <source>
        <dbReference type="Proteomes" id="UP001237843"/>
    </source>
</evidence>
<reference evidence="3" key="1">
    <citation type="journal article" date="2023" name="Antibiotics">
        <title>Genomic Characterization of Antibiotic-Resistant Campylobacterales Isolated from Chilean Poultry Meat.</title>
        <authorList>
            <person name="Concha-Toloza M."/>
            <person name="Lopez-Cantillo M."/>
            <person name="Molina-Mora J.A."/>
            <person name="Collado L."/>
        </authorList>
    </citation>
    <scope>NUCLEOTIDE SEQUENCE</scope>
    <source>
        <strain evidence="3">FR1p273A</strain>
    </source>
</reference>
<name>A0AAW6VQI5_9BACT</name>
<dbReference type="SUPFAM" id="SSF47413">
    <property type="entry name" value="lambda repressor-like DNA-binding domains"/>
    <property type="match status" value="1"/>
</dbReference>
<dbReference type="RefSeq" id="WP_151952098.1">
    <property type="nucleotide sequence ID" value="NZ_CABVRB010000040.1"/>
</dbReference>
<proteinExistence type="predicted"/>
<comment type="caution">
    <text evidence="3">The sequence shown here is derived from an EMBL/GenBank/DDBJ whole genome shotgun (WGS) entry which is preliminary data.</text>
</comment>
<protein>
    <recommendedName>
        <fullName evidence="2">HTH cro/C1-type domain-containing protein</fullName>
    </recommendedName>
</protein>
<evidence type="ECO:0000313" key="3">
    <source>
        <dbReference type="EMBL" id="MDK2062857.1"/>
    </source>
</evidence>
<organism evidence="3 4">
    <name type="scientific">Aliarcobacter butzleri</name>
    <dbReference type="NCBI Taxonomy" id="28197"/>
    <lineage>
        <taxon>Bacteria</taxon>
        <taxon>Pseudomonadati</taxon>
        <taxon>Campylobacterota</taxon>
        <taxon>Epsilonproteobacteria</taxon>
        <taxon>Campylobacterales</taxon>
        <taxon>Arcobacteraceae</taxon>
        <taxon>Aliarcobacter</taxon>
    </lineage>
</organism>
<feature type="domain" description="HTH cro/C1-type" evidence="2">
    <location>
        <begin position="18"/>
        <end position="70"/>
    </location>
</feature>
<dbReference type="EMBL" id="JAQTJH010000013">
    <property type="protein sequence ID" value="MDK2062857.1"/>
    <property type="molecule type" value="Genomic_DNA"/>
</dbReference>
<dbReference type="PROSITE" id="PS50943">
    <property type="entry name" value="HTH_CROC1"/>
    <property type="match status" value="1"/>
</dbReference>
<accession>A0AAW6VQI5</accession>
<feature type="coiled-coil region" evidence="1">
    <location>
        <begin position="10"/>
        <end position="37"/>
    </location>
</feature>
<dbReference type="InterPro" id="IPR010982">
    <property type="entry name" value="Lambda_DNA-bd_dom_sf"/>
</dbReference>
<keyword evidence="1" id="KW-0175">Coiled coil</keyword>
<evidence type="ECO:0000259" key="2">
    <source>
        <dbReference type="PROSITE" id="PS50943"/>
    </source>
</evidence>
<dbReference type="GO" id="GO:0003677">
    <property type="term" value="F:DNA binding"/>
    <property type="evidence" value="ECO:0007669"/>
    <property type="project" value="InterPro"/>
</dbReference>
<gene>
    <name evidence="3" type="ORF">PT520_10035</name>
</gene>
<dbReference type="AlphaFoldDB" id="A0AAW6VQI5"/>
<reference evidence="3" key="2">
    <citation type="submission" date="2023-02" db="EMBL/GenBank/DDBJ databases">
        <authorList>
            <person name="Concha-Toloza M."/>
            <person name="Lopez-Cantillo M."/>
            <person name="Molina-Mora J."/>
            <person name="Collado L."/>
        </authorList>
    </citation>
    <scope>NUCLEOTIDE SEQUENCE</scope>
    <source>
        <strain evidence="3">FR1p273A</strain>
    </source>
</reference>